<feature type="non-terminal residue" evidence="1">
    <location>
        <position position="105"/>
    </location>
</feature>
<dbReference type="EMBL" id="CAJVQA010060437">
    <property type="protein sequence ID" value="CAG8828343.1"/>
    <property type="molecule type" value="Genomic_DNA"/>
</dbReference>
<evidence type="ECO:0000313" key="1">
    <source>
        <dbReference type="EMBL" id="CAG8828343.1"/>
    </source>
</evidence>
<dbReference type="AlphaFoldDB" id="A0A9N9KGI4"/>
<organism evidence="1 2">
    <name type="scientific">Cetraspora pellucida</name>
    <dbReference type="NCBI Taxonomy" id="1433469"/>
    <lineage>
        <taxon>Eukaryota</taxon>
        <taxon>Fungi</taxon>
        <taxon>Fungi incertae sedis</taxon>
        <taxon>Mucoromycota</taxon>
        <taxon>Glomeromycotina</taxon>
        <taxon>Glomeromycetes</taxon>
        <taxon>Diversisporales</taxon>
        <taxon>Gigasporaceae</taxon>
        <taxon>Cetraspora</taxon>
    </lineage>
</organism>
<dbReference type="Proteomes" id="UP000789759">
    <property type="component" value="Unassembled WGS sequence"/>
</dbReference>
<comment type="caution">
    <text evidence="1">The sequence shown here is derived from an EMBL/GenBank/DDBJ whole genome shotgun (WGS) entry which is preliminary data.</text>
</comment>
<protein>
    <submittedName>
        <fullName evidence="1">12360_t:CDS:1</fullName>
    </submittedName>
</protein>
<name>A0A9N9KGI4_9GLOM</name>
<proteinExistence type="predicted"/>
<gene>
    <name evidence="1" type="ORF">CPELLU_LOCUS20386</name>
</gene>
<keyword evidence="2" id="KW-1185">Reference proteome</keyword>
<reference evidence="1" key="1">
    <citation type="submission" date="2021-06" db="EMBL/GenBank/DDBJ databases">
        <authorList>
            <person name="Kallberg Y."/>
            <person name="Tangrot J."/>
            <person name="Rosling A."/>
        </authorList>
    </citation>
    <scope>NUCLEOTIDE SEQUENCE</scope>
    <source>
        <strain evidence="1">FL966</strain>
    </source>
</reference>
<accession>A0A9N9KGI4</accession>
<evidence type="ECO:0000313" key="2">
    <source>
        <dbReference type="Proteomes" id="UP000789759"/>
    </source>
</evidence>
<sequence>MQQDIVTHFSRFVKPIQKHFHESFMIINSIPWWNIDFDKSYVFFYSKREQKEKFDTLEHSKIIPYYDFFKCKCEFHPHLWQYDPQHKDSKCSFRSHCEYFKLLQS</sequence>
<dbReference type="OrthoDB" id="2417165at2759"/>